<proteinExistence type="predicted"/>
<organism evidence="2 3">
    <name type="scientific">Corynebacterium phocae</name>
    <dbReference type="NCBI Taxonomy" id="161895"/>
    <lineage>
        <taxon>Bacteria</taxon>
        <taxon>Bacillati</taxon>
        <taxon>Actinomycetota</taxon>
        <taxon>Actinomycetes</taxon>
        <taxon>Mycobacteriales</taxon>
        <taxon>Corynebacteriaceae</taxon>
        <taxon>Corynebacterium</taxon>
    </lineage>
</organism>
<dbReference type="RefSeq" id="WP_075736076.1">
    <property type="nucleotide sequence ID" value="NZ_CP009249.1"/>
</dbReference>
<dbReference type="Proteomes" id="UP000185491">
    <property type="component" value="Chromosome"/>
</dbReference>
<dbReference type="CDD" id="cd00371">
    <property type="entry name" value="HMA"/>
    <property type="match status" value="1"/>
</dbReference>
<dbReference type="GO" id="GO:0005507">
    <property type="term" value="F:copper ion binding"/>
    <property type="evidence" value="ECO:0007669"/>
    <property type="project" value="InterPro"/>
</dbReference>
<dbReference type="SUPFAM" id="SSF55008">
    <property type="entry name" value="HMA, heavy metal-associated domain"/>
    <property type="match status" value="1"/>
</dbReference>
<dbReference type="InterPro" id="IPR006121">
    <property type="entry name" value="HMA_dom"/>
</dbReference>
<dbReference type="KEGG" id="cpho:CPHO_11815"/>
<dbReference type="STRING" id="161895.CPHO_11815"/>
<dbReference type="InterPro" id="IPR000428">
    <property type="entry name" value="Cu-bd"/>
</dbReference>
<gene>
    <name evidence="2" type="ORF">CPHO_11815</name>
</gene>
<evidence type="ECO:0000313" key="3">
    <source>
        <dbReference type="Proteomes" id="UP000185491"/>
    </source>
</evidence>
<dbReference type="AlphaFoldDB" id="A0A1L7D646"/>
<dbReference type="GO" id="GO:0006825">
    <property type="term" value="P:copper ion transport"/>
    <property type="evidence" value="ECO:0007669"/>
    <property type="project" value="InterPro"/>
</dbReference>
<name>A0A1L7D646_9CORY</name>
<evidence type="ECO:0000259" key="1">
    <source>
        <dbReference type="PROSITE" id="PS50846"/>
    </source>
</evidence>
<reference evidence="2 3" key="1">
    <citation type="submission" date="2014-08" db="EMBL/GenBank/DDBJ databases">
        <title>Complete genome sequence of Corynebacterium phocae M408/89/1(T)(=DSM 44612(T)), isolated from the common seal (Phoca vitulina).</title>
        <authorList>
            <person name="Ruckert C."/>
            <person name="Albersmeier A."/>
            <person name="Winkler A."/>
            <person name="Kalinowski J."/>
        </authorList>
    </citation>
    <scope>NUCLEOTIDE SEQUENCE [LARGE SCALE GENOMIC DNA]</scope>
    <source>
        <strain evidence="2 3">M408/89/1</strain>
    </source>
</reference>
<evidence type="ECO:0000313" key="2">
    <source>
        <dbReference type="EMBL" id="APT93463.1"/>
    </source>
</evidence>
<dbReference type="Pfam" id="PF00403">
    <property type="entry name" value="HMA"/>
    <property type="match status" value="1"/>
</dbReference>
<dbReference type="PROSITE" id="PS50846">
    <property type="entry name" value="HMA_2"/>
    <property type="match status" value="1"/>
</dbReference>
<keyword evidence="3" id="KW-1185">Reference proteome</keyword>
<dbReference type="Gene3D" id="3.30.70.100">
    <property type="match status" value="1"/>
</dbReference>
<dbReference type="EMBL" id="CP009249">
    <property type="protein sequence ID" value="APT93463.1"/>
    <property type="molecule type" value="Genomic_DNA"/>
</dbReference>
<protein>
    <submittedName>
        <fullName evidence="2">Transporter</fullName>
    </submittedName>
</protein>
<dbReference type="OrthoDB" id="9813965at2"/>
<sequence>MKIYTVKGMTCAHCEKSVQEEVGEITGVSSVTANATTGKVTVEGTDFNDEQVAEAIREAGYELA</sequence>
<feature type="domain" description="HMA" evidence="1">
    <location>
        <begin position="1"/>
        <end position="64"/>
    </location>
</feature>
<dbReference type="PRINTS" id="PR00944">
    <property type="entry name" value="CUEXPORT"/>
</dbReference>
<accession>A0A1L7D646</accession>
<dbReference type="InterPro" id="IPR036163">
    <property type="entry name" value="HMA_dom_sf"/>
</dbReference>